<dbReference type="Pfam" id="PF05861">
    <property type="entry name" value="PhnI"/>
    <property type="match status" value="1"/>
</dbReference>
<dbReference type="Proteomes" id="UP000501452">
    <property type="component" value="Chromosome"/>
</dbReference>
<gene>
    <name evidence="1" type="ORF">GBA63_00830</name>
</gene>
<reference evidence="1 2" key="1">
    <citation type="submission" date="2019-10" db="EMBL/GenBank/DDBJ databases">
        <title>Rubrobacter sp nov SCSIO 52090 isolated from a deep-sea sediment in the South China Sea.</title>
        <authorList>
            <person name="Chen R.W."/>
        </authorList>
    </citation>
    <scope>NUCLEOTIDE SEQUENCE [LARGE SCALE GENOMIC DNA]</scope>
    <source>
        <strain evidence="1 2">SCSIO 52909</strain>
    </source>
</reference>
<dbReference type="EMBL" id="CP045119">
    <property type="protein sequence ID" value="QIN81328.1"/>
    <property type="molecule type" value="Genomic_DNA"/>
</dbReference>
<dbReference type="AlphaFoldDB" id="A0A6G8Q4G1"/>
<dbReference type="KEGG" id="rub:GBA63_00830"/>
<organism evidence="1 2">
    <name type="scientific">Rubrobacter tropicus</name>
    <dbReference type="NCBI Taxonomy" id="2653851"/>
    <lineage>
        <taxon>Bacteria</taxon>
        <taxon>Bacillati</taxon>
        <taxon>Actinomycetota</taxon>
        <taxon>Rubrobacteria</taxon>
        <taxon>Rubrobacterales</taxon>
        <taxon>Rubrobacteraceae</taxon>
        <taxon>Rubrobacter</taxon>
    </lineage>
</organism>
<keyword evidence="1" id="KW-0456">Lyase</keyword>
<dbReference type="GO" id="GO:0019634">
    <property type="term" value="P:organic phosphonate metabolic process"/>
    <property type="evidence" value="ECO:0007669"/>
    <property type="project" value="InterPro"/>
</dbReference>
<dbReference type="RefSeq" id="WP_166172586.1">
    <property type="nucleotide sequence ID" value="NZ_CP045119.1"/>
</dbReference>
<sequence length="358" mass="38283">MAYTAVKGGEEAIKAAEKLEHASVEGSGLTPEAVLRGMRYAVDQVMGEAGLYAPRLAARAVVQAQGDLAEAAFLLRAYRSTLPREGYTVPADTDDARLVRRVSSAFKDVPGGQVLGPTRDYSQRLLGLKREEEPSGNGAGDVGGEGNLPRVTDVLREAGLVAKRKPEETGEPFDLTREALTVPAPRSGRLQSLARGEAGAMTALAYSSLRGFGAVHPTLAEFRVGYLPLQVEHPVLGEKVEIGEVLCTEVEAVGREMGYGGEDHDGEKAMSLGYGLVFGRNERKGIAMAVLDAAIRAGGEREQGPAGPAEDEEFVLYHADGIEGTGFVEHLKLPHYVTFQSSLDRLREVQRRGNDVDG</sequence>
<dbReference type="GO" id="GO:0016829">
    <property type="term" value="F:lyase activity"/>
    <property type="evidence" value="ECO:0007669"/>
    <property type="project" value="UniProtKB-KW"/>
</dbReference>
<dbReference type="InterPro" id="IPR008773">
    <property type="entry name" value="PhnI"/>
</dbReference>
<evidence type="ECO:0000313" key="2">
    <source>
        <dbReference type="Proteomes" id="UP000501452"/>
    </source>
</evidence>
<keyword evidence="2" id="KW-1185">Reference proteome</keyword>
<evidence type="ECO:0000313" key="1">
    <source>
        <dbReference type="EMBL" id="QIN81328.1"/>
    </source>
</evidence>
<dbReference type="PIRSF" id="PIRSF007313">
    <property type="entry name" value="PhnI"/>
    <property type="match status" value="1"/>
</dbReference>
<accession>A0A6G8Q4G1</accession>
<protein>
    <submittedName>
        <fullName evidence="1">Carbon-phosphorus lyase</fullName>
    </submittedName>
</protein>
<proteinExistence type="predicted"/>
<name>A0A6G8Q4G1_9ACTN</name>